<organism evidence="2">
    <name type="scientific">marine sediment metagenome</name>
    <dbReference type="NCBI Taxonomy" id="412755"/>
    <lineage>
        <taxon>unclassified sequences</taxon>
        <taxon>metagenomes</taxon>
        <taxon>ecological metagenomes</taxon>
    </lineage>
</organism>
<proteinExistence type="predicted"/>
<evidence type="ECO:0000259" key="1">
    <source>
        <dbReference type="Pfam" id="PF00884"/>
    </source>
</evidence>
<accession>X1HVE1</accession>
<dbReference type="SUPFAM" id="SSF53649">
    <property type="entry name" value="Alkaline phosphatase-like"/>
    <property type="match status" value="1"/>
</dbReference>
<dbReference type="EMBL" id="BARU01022522">
    <property type="protein sequence ID" value="GAH57794.1"/>
    <property type="molecule type" value="Genomic_DNA"/>
</dbReference>
<feature type="domain" description="Sulfatase N-terminal" evidence="1">
    <location>
        <begin position="63"/>
        <end position="153"/>
    </location>
</feature>
<name>X1HVE1_9ZZZZ</name>
<dbReference type="InterPro" id="IPR000917">
    <property type="entry name" value="Sulfatase_N"/>
</dbReference>
<dbReference type="AlphaFoldDB" id="X1HVE1"/>
<sequence>ESLFASFVVFHAFIIHERIMFFMQTISLLQIAPTLADFFGVHLNSQACPVEQILEFAYSRNPQVVVLVVIDSLDFRFYTDFADDLREIHELVERDGLLFECETVSSHTTPAIASILTGLQPEAHGILTSEDVGKSKIKSVLEMLEDEGYKTAAAIETKGAEPLWRRISYVFAVDDREDILEYDELIKTHTISVLKKQDLRLAFSHLRAIDRFAHRGEDLHVAAKAINENVRAIAKAVRERNGLLVICGDHETHVKDRKSSQGKATATVPLIVCCP</sequence>
<protein>
    <recommendedName>
        <fullName evidence="1">Sulfatase N-terminal domain-containing protein</fullName>
    </recommendedName>
</protein>
<gene>
    <name evidence="2" type="ORF">S03H2_36678</name>
</gene>
<reference evidence="2" key="1">
    <citation type="journal article" date="2014" name="Front. Microbiol.">
        <title>High frequency of phylogenetically diverse reductive dehalogenase-homologous genes in deep subseafloor sedimentary metagenomes.</title>
        <authorList>
            <person name="Kawai M."/>
            <person name="Futagami T."/>
            <person name="Toyoda A."/>
            <person name="Takaki Y."/>
            <person name="Nishi S."/>
            <person name="Hori S."/>
            <person name="Arai W."/>
            <person name="Tsubouchi T."/>
            <person name="Morono Y."/>
            <person name="Uchiyama I."/>
            <person name="Ito T."/>
            <person name="Fujiyama A."/>
            <person name="Inagaki F."/>
            <person name="Takami H."/>
        </authorList>
    </citation>
    <scope>NUCLEOTIDE SEQUENCE</scope>
    <source>
        <strain evidence="2">Expedition CK06-06</strain>
    </source>
</reference>
<dbReference type="Pfam" id="PF00884">
    <property type="entry name" value="Sulfatase"/>
    <property type="match status" value="1"/>
</dbReference>
<comment type="caution">
    <text evidence="2">The sequence shown here is derived from an EMBL/GenBank/DDBJ whole genome shotgun (WGS) entry which is preliminary data.</text>
</comment>
<feature type="non-terminal residue" evidence="2">
    <location>
        <position position="1"/>
    </location>
</feature>
<dbReference type="Gene3D" id="3.40.720.10">
    <property type="entry name" value="Alkaline Phosphatase, subunit A"/>
    <property type="match status" value="2"/>
</dbReference>
<dbReference type="InterPro" id="IPR017850">
    <property type="entry name" value="Alkaline_phosphatase_core_sf"/>
</dbReference>
<evidence type="ECO:0000313" key="2">
    <source>
        <dbReference type="EMBL" id="GAH57794.1"/>
    </source>
</evidence>